<dbReference type="SUPFAM" id="SSF81298">
    <property type="entry name" value="Adenylylcyclase toxin (the edema factor)"/>
    <property type="match status" value="1"/>
</dbReference>
<reference evidence="2 3" key="1">
    <citation type="submission" date="2018-01" db="EMBL/GenBank/DDBJ databases">
        <title>Genome sequence of Iodobacter sp. strain PCH194 isolated from Indian Trans-Himalaya.</title>
        <authorList>
            <person name="Kumar V."/>
            <person name="Thakur V."/>
            <person name="Kumar S."/>
            <person name="Singh D."/>
        </authorList>
    </citation>
    <scope>NUCLEOTIDE SEQUENCE [LARGE SCALE GENOMIC DNA]</scope>
    <source>
        <strain evidence="2 3">PCH194</strain>
    </source>
</reference>
<dbReference type="InterPro" id="IPR037017">
    <property type="entry name" value="Anthrax_toxin_edema_cen_sf"/>
</dbReference>
<gene>
    <name evidence="2" type="ORF">C1H71_05760</name>
</gene>
<protein>
    <submittedName>
        <fullName evidence="2">Adenylate cyclase</fullName>
    </submittedName>
</protein>
<evidence type="ECO:0000313" key="3">
    <source>
        <dbReference type="Proteomes" id="UP000515917"/>
    </source>
</evidence>
<dbReference type="GO" id="GO:0008294">
    <property type="term" value="F:calcium- and calmodulin-responsive adenylate cyclase activity"/>
    <property type="evidence" value="ECO:0007669"/>
    <property type="project" value="InterPro"/>
</dbReference>
<dbReference type="KEGG" id="ifl:C1H71_05760"/>
<dbReference type="InterPro" id="IPR035099">
    <property type="entry name" value="Anthrax_toxin_C-terminal"/>
</dbReference>
<dbReference type="GO" id="GO:0005576">
    <property type="term" value="C:extracellular region"/>
    <property type="evidence" value="ECO:0007669"/>
    <property type="project" value="InterPro"/>
</dbReference>
<keyword evidence="3" id="KW-1185">Reference proteome</keyword>
<dbReference type="Proteomes" id="UP000515917">
    <property type="component" value="Chromosome"/>
</dbReference>
<dbReference type="AlphaFoldDB" id="A0A7G3G7U1"/>
<dbReference type="InterPro" id="IPR005165">
    <property type="entry name" value="Anthrax_toxin_edema_cen"/>
</dbReference>
<dbReference type="Pfam" id="PF03497">
    <property type="entry name" value="Anthrax_toxA"/>
    <property type="match status" value="1"/>
</dbReference>
<proteinExistence type="predicted"/>
<organism evidence="2 3">
    <name type="scientific">Iodobacter fluviatilis</name>
    <dbReference type="NCBI Taxonomy" id="537"/>
    <lineage>
        <taxon>Bacteria</taxon>
        <taxon>Pseudomonadati</taxon>
        <taxon>Pseudomonadota</taxon>
        <taxon>Betaproteobacteria</taxon>
        <taxon>Neisseriales</taxon>
        <taxon>Chitinibacteraceae</taxon>
        <taxon>Iodobacter</taxon>
    </lineage>
</organism>
<dbReference type="Gene3D" id="3.30.70.1720">
    <property type="match status" value="1"/>
</dbReference>
<evidence type="ECO:0000259" key="1">
    <source>
        <dbReference type="Pfam" id="PF03497"/>
    </source>
</evidence>
<accession>A0A7G3G7U1</accession>
<name>A0A7G3G7U1_9NEIS</name>
<feature type="domain" description="Anthrax toxin edema factor central" evidence="1">
    <location>
        <begin position="64"/>
        <end position="226"/>
    </location>
</feature>
<dbReference type="EMBL" id="CP025781">
    <property type="protein sequence ID" value="QBC43103.1"/>
    <property type="molecule type" value="Genomic_DNA"/>
</dbReference>
<evidence type="ECO:0000313" key="2">
    <source>
        <dbReference type="EMBL" id="QBC43103.1"/>
    </source>
</evidence>
<sequence length="409" mass="45336">MVVRIFSCTRYILKNIVGKLSKKCICMEIISQRPVFSAQKQPAQVKDKESCINSKLSTLTSNKEEVIKLSGLAPRHCPGLQKVATESGCIIAFRPVEAVSTQLIDANYPTKNFHIKGKSSTWGPMAGFIAVDQSLSKLEGGNKIEPSNQKVQECLKNRDAVAGPLEMSVERLTYLINEGVLQRQGDILYATGPSGKEYKFSVNSDNGRDRLAITHHGEPVMVLCDPRSKLPLTADYDLMLIAPPLSEYGSKDIPPISDVSQSVFIKRTNIYTKKLPFELQKQKDSSSLFYAKEDKDLGNINQRTRELIPQLNEAMGCLPGREVVHHNMDATSPAADPRSNYPVTLFLPRKLDGIAETMILASNKEELAAIIDLAKSEGFHVPLNPLWEPEVNSIRRASFVSARSMFSKS</sequence>
<dbReference type="Gene3D" id="3.90.1760.10">
    <property type="entry name" value="Anthrax toxin, edema factor, central domain"/>
    <property type="match status" value="1"/>
</dbReference>